<sequence length="1117" mass="121396">MLNDWLPLIILIVAFSTGILMMVIGEKNEKLRTSVNLTSAAINIILIGIMLLGVSQGAVFETRLPLLPDINLVLKADALSLAFVTLSGVLWFFTTIYAVGYFKKGKHKSRFFGFFSLCVFSTLGVALAGNLITFLIFYELLTLATYPLIVHKGNDDSLKSGKTYLRYTMIGGAILMVAVVWLKSIAGALDFSTPDILLNTPNIDPTTITIIFVMLMIGLGVKAALFPLHGWLPRAMAAPAPVSSLLHAVAVVKAGAFGIIRVVYDVYGVDLASSLGVLQVLLVFACITIIYGSVRAIYQDDIKKRLAYSTVSQVSYITLGIALAGPIAAVGAIMHLVHQGLMKITMFFCAGLLAETHHIYKVSQLNGIAKKMPITMTAFTIAILGMIGIPPIAGFVSKWYLGVGAIETGNTWVIAVLAGSSLLNAIYFLPLVYRAWFLAPSLESQDTGHASLPTQLSTPVYATQHAELPAEQHTEHQNHIENKPTLEAHWMMLLPPVVTITFAILAGLFANSQYSALSWSKLIASSDSIGFSQTTTLLQSSILPQQMSSLLIWSILLPLILAALIIIRPKAIQLTYLMPLCAIPAIYLGFQPEYYFQSIPFLFFGSELSLDELSQGFLLLAGLLWLLSSTYALFYPHLGNNKPTFMALFCVAMASSFGLVLSTDMFGFLTFFTLMSLSSYVLIIRDKTAPAILAANVYIKWVIVGEVAIFSAFCILNYMDISQQIVSPTLLQFMGLMLVVGFGIKIGLFGFHAWLPLAHPVAAVPASALLSGFMVKAGMIGWLKFFPFQSNDLATFYHLGLLTIVIGAIGAFYAAIKGVMQKDPKAVLAYSTVSQMGILSACFGVILAFPALKDAMTSAIIFYAIHHGLAKSALFLSVGTTPLLNKQSNTPVFLRGMTYSTMVLPALSLVGAAFTSGFFAKNEVKILLIDLPYLKYAIIISALFTGLLMCRFIHMAYDKGQKNSAHGKKSEYPLLAICLVNTLLVLLAPWSLLNEKYTLTSLLSLVSLNSFISSLVPIVVAIIVYKLLVTFILDGRVTFSIDGLKLVAIKKLFLSGEKLTPKIVQDKAVNLGLLAQLKNFIDKKLSPQEVMPLNMQSTYVSVVLISVCILLLVAFGV</sequence>
<dbReference type="EMBL" id="VOLR01000018">
    <property type="protein sequence ID" value="TWX57520.1"/>
    <property type="molecule type" value="Genomic_DNA"/>
</dbReference>
<feature type="transmembrane region" description="Helical" evidence="8">
    <location>
        <begin position="697"/>
        <end position="719"/>
    </location>
</feature>
<evidence type="ECO:0000256" key="2">
    <source>
        <dbReference type="ARBA" id="ARBA00005346"/>
    </source>
</evidence>
<feature type="transmembrane region" description="Helical" evidence="8">
    <location>
        <begin position="666"/>
        <end position="685"/>
    </location>
</feature>
<feature type="transmembrane region" description="Helical" evidence="8">
    <location>
        <begin position="314"/>
        <end position="334"/>
    </location>
</feature>
<evidence type="ECO:0000256" key="6">
    <source>
        <dbReference type="ARBA" id="ARBA00023136"/>
    </source>
</evidence>
<evidence type="ECO:0000313" key="10">
    <source>
        <dbReference type="EMBL" id="TWX57520.1"/>
    </source>
</evidence>
<evidence type="ECO:0000256" key="4">
    <source>
        <dbReference type="ARBA" id="ARBA00022692"/>
    </source>
</evidence>
<comment type="caution">
    <text evidence="10">The sequence shown here is derived from an EMBL/GenBank/DDBJ whole genome shotgun (WGS) entry which is preliminary data.</text>
</comment>
<feature type="transmembrane region" description="Helical" evidence="8">
    <location>
        <begin position="574"/>
        <end position="596"/>
    </location>
</feature>
<feature type="transmembrane region" description="Helical" evidence="8">
    <location>
        <begin position="78"/>
        <end position="99"/>
    </location>
</feature>
<feature type="transmembrane region" description="Helical" evidence="8">
    <location>
        <begin position="206"/>
        <end position="232"/>
    </location>
</feature>
<feature type="transmembrane region" description="Helical" evidence="8">
    <location>
        <begin position="550"/>
        <end position="567"/>
    </location>
</feature>
<feature type="transmembrane region" description="Helical" evidence="8">
    <location>
        <begin position="276"/>
        <end position="294"/>
    </location>
</feature>
<keyword evidence="5 8" id="KW-1133">Transmembrane helix</keyword>
<feature type="transmembrane region" description="Helical" evidence="8">
    <location>
        <begin position="164"/>
        <end position="186"/>
    </location>
</feature>
<feature type="transmembrane region" description="Helical" evidence="8">
    <location>
        <begin position="731"/>
        <end position="755"/>
    </location>
</feature>
<evidence type="ECO:0000256" key="7">
    <source>
        <dbReference type="RuleBase" id="RU000320"/>
    </source>
</evidence>
<feature type="transmembrane region" description="Helical" evidence="8">
    <location>
        <begin position="974"/>
        <end position="992"/>
    </location>
</feature>
<dbReference type="Pfam" id="PF00361">
    <property type="entry name" value="Proton_antipo_M"/>
    <property type="match status" value="2"/>
</dbReference>
<evidence type="ECO:0000256" key="3">
    <source>
        <dbReference type="ARBA" id="ARBA00022475"/>
    </source>
</evidence>
<keyword evidence="6 8" id="KW-0472">Membrane</keyword>
<feature type="transmembrane region" description="Helical" evidence="8">
    <location>
        <begin position="933"/>
        <end position="953"/>
    </location>
</feature>
<keyword evidence="11" id="KW-1185">Reference proteome</keyword>
<feature type="transmembrane region" description="Helical" evidence="8">
    <location>
        <begin position="795"/>
        <end position="815"/>
    </location>
</feature>
<keyword evidence="4 7" id="KW-0812">Transmembrane</keyword>
<feature type="transmembrane region" description="Helical" evidence="8">
    <location>
        <begin position="111"/>
        <end position="129"/>
    </location>
</feature>
<evidence type="ECO:0000313" key="11">
    <source>
        <dbReference type="Proteomes" id="UP000321525"/>
    </source>
</evidence>
<feature type="transmembrane region" description="Helical" evidence="8">
    <location>
        <begin position="490"/>
        <end position="510"/>
    </location>
</feature>
<feature type="transmembrane region" description="Helical" evidence="8">
    <location>
        <begin position="855"/>
        <end position="878"/>
    </location>
</feature>
<reference evidence="10 11" key="1">
    <citation type="submission" date="2019-08" db="EMBL/GenBank/DDBJ databases">
        <title>Genomes of sea-ice associated Colwellia species.</title>
        <authorList>
            <person name="Bowman J.P."/>
        </authorList>
    </citation>
    <scope>NUCLEOTIDE SEQUENCE [LARGE SCALE GENOMIC DNA]</scope>
    <source>
        <strain evidence="10 11">ACAM 607</strain>
    </source>
</reference>
<dbReference type="PANTHER" id="PTHR42703:SF1">
    <property type="entry name" value="NA(+)_H(+) ANTIPORTER SUBUNIT D1"/>
    <property type="match status" value="1"/>
</dbReference>
<comment type="similarity">
    <text evidence="2">Belongs to the CPA3 antiporters (TC 2.A.63) subunit D family.</text>
</comment>
<evidence type="ECO:0000256" key="1">
    <source>
        <dbReference type="ARBA" id="ARBA00004651"/>
    </source>
</evidence>
<dbReference type="InterPro" id="IPR001750">
    <property type="entry name" value="ND/Mrp_TM"/>
</dbReference>
<feature type="transmembrane region" description="Helical" evidence="8">
    <location>
        <begin position="37"/>
        <end position="58"/>
    </location>
</feature>
<dbReference type="RefSeq" id="WP_146799925.1">
    <property type="nucleotide sequence ID" value="NZ_VOLP01000017.1"/>
</dbReference>
<dbReference type="InterPro" id="IPR050586">
    <property type="entry name" value="CPA3_Na-H_Antiporter_D"/>
</dbReference>
<feature type="transmembrane region" description="Helical" evidence="8">
    <location>
        <begin position="372"/>
        <end position="392"/>
    </location>
</feature>
<evidence type="ECO:0000259" key="9">
    <source>
        <dbReference type="Pfam" id="PF00361"/>
    </source>
</evidence>
<feature type="transmembrane region" description="Helical" evidence="8">
    <location>
        <begin position="899"/>
        <end position="921"/>
    </location>
</feature>
<evidence type="ECO:0000256" key="5">
    <source>
        <dbReference type="ARBA" id="ARBA00022989"/>
    </source>
</evidence>
<dbReference type="Proteomes" id="UP000321525">
    <property type="component" value="Unassembled WGS sequence"/>
</dbReference>
<protein>
    <submittedName>
        <fullName evidence="10">Sodium:proton antiporter</fullName>
    </submittedName>
</protein>
<comment type="subcellular location">
    <subcellularLocation>
        <location evidence="1">Cell membrane</location>
        <topology evidence="1">Multi-pass membrane protein</topology>
    </subcellularLocation>
    <subcellularLocation>
        <location evidence="7">Membrane</location>
        <topology evidence="7">Multi-pass membrane protein</topology>
    </subcellularLocation>
</comment>
<organism evidence="10 11">
    <name type="scientific">Colwellia hornerae</name>
    <dbReference type="NCBI Taxonomy" id="89402"/>
    <lineage>
        <taxon>Bacteria</taxon>
        <taxon>Pseudomonadati</taxon>
        <taxon>Pseudomonadota</taxon>
        <taxon>Gammaproteobacteria</taxon>
        <taxon>Alteromonadales</taxon>
        <taxon>Colwelliaceae</taxon>
        <taxon>Colwellia</taxon>
    </lineage>
</organism>
<feature type="domain" description="NADH:quinone oxidoreductase/Mrp antiporter transmembrane" evidence="9">
    <location>
        <begin position="662"/>
        <end position="924"/>
    </location>
</feature>
<dbReference type="PRINTS" id="PR01434">
    <property type="entry name" value="NADHDHGNASE5"/>
</dbReference>
<feature type="transmembrane region" description="Helical" evidence="8">
    <location>
        <begin position="643"/>
        <end position="660"/>
    </location>
</feature>
<gene>
    <name evidence="10" type="ORF">ESZ26_13075</name>
</gene>
<feature type="transmembrane region" description="Helical" evidence="8">
    <location>
        <begin position="6"/>
        <end position="25"/>
    </location>
</feature>
<feature type="transmembrane region" description="Helical" evidence="8">
    <location>
        <begin position="244"/>
        <end position="264"/>
    </location>
</feature>
<feature type="transmembrane region" description="Helical" evidence="8">
    <location>
        <begin position="616"/>
        <end position="636"/>
    </location>
</feature>
<feature type="transmembrane region" description="Helical" evidence="8">
    <location>
        <begin position="762"/>
        <end position="783"/>
    </location>
</feature>
<keyword evidence="3" id="KW-1003">Cell membrane</keyword>
<accession>A0ABY3HAC8</accession>
<proteinExistence type="inferred from homology"/>
<feature type="domain" description="NADH:quinone oxidoreductase/Mrp antiporter transmembrane" evidence="9">
    <location>
        <begin position="128"/>
        <end position="420"/>
    </location>
</feature>
<evidence type="ECO:0000256" key="8">
    <source>
        <dbReference type="SAM" id="Phobius"/>
    </source>
</evidence>
<feature type="transmembrane region" description="Helical" evidence="8">
    <location>
        <begin position="1098"/>
        <end position="1116"/>
    </location>
</feature>
<feature type="transmembrane region" description="Helical" evidence="8">
    <location>
        <begin position="1012"/>
        <end position="1033"/>
    </location>
</feature>
<name>A0ABY3HAC8_9GAMM</name>
<feature type="transmembrane region" description="Helical" evidence="8">
    <location>
        <begin position="412"/>
        <end position="433"/>
    </location>
</feature>
<dbReference type="PANTHER" id="PTHR42703">
    <property type="entry name" value="NADH DEHYDROGENASE"/>
    <property type="match status" value="1"/>
</dbReference>
<feature type="transmembrane region" description="Helical" evidence="8">
    <location>
        <begin position="827"/>
        <end position="849"/>
    </location>
</feature>